<dbReference type="InterPro" id="IPR052058">
    <property type="entry name" value="Alcohol_O-acetyltransferase"/>
</dbReference>
<dbReference type="PANTHER" id="PTHR28037:SF1">
    <property type="entry name" value="ALCOHOL O-ACETYLTRANSFERASE 1-RELATED"/>
    <property type="match status" value="1"/>
</dbReference>
<protein>
    <submittedName>
        <fullName evidence="1">Condensation protein</fullName>
    </submittedName>
</protein>
<dbReference type="Proteomes" id="UP000680656">
    <property type="component" value="Chromosome"/>
</dbReference>
<organism evidence="1 2">
    <name type="scientific">Methanospirillum purgamenti</name>
    <dbReference type="NCBI Taxonomy" id="2834276"/>
    <lineage>
        <taxon>Archaea</taxon>
        <taxon>Methanobacteriati</taxon>
        <taxon>Methanobacteriota</taxon>
        <taxon>Stenosarchaea group</taxon>
        <taxon>Methanomicrobia</taxon>
        <taxon>Methanomicrobiales</taxon>
        <taxon>Methanospirillaceae</taxon>
        <taxon>Methanospirillum</taxon>
    </lineage>
</organism>
<evidence type="ECO:0000313" key="1">
    <source>
        <dbReference type="EMBL" id="QVV87871.1"/>
    </source>
</evidence>
<keyword evidence="2" id="KW-1185">Reference proteome</keyword>
<accession>A0A8E7EIT4</accession>
<dbReference type="InterPro" id="IPR023213">
    <property type="entry name" value="CAT-like_dom_sf"/>
</dbReference>
<dbReference type="AlphaFoldDB" id="A0A8E7EIT4"/>
<gene>
    <name evidence="1" type="ORF">KHC33_11025</name>
</gene>
<dbReference type="Gene3D" id="3.30.559.30">
    <property type="entry name" value="Nonribosomal peptide synthetase, condensation domain"/>
    <property type="match status" value="1"/>
</dbReference>
<dbReference type="KEGG" id="mrtj:KHC33_11025"/>
<sequence length="435" mass="49691">MLQSPVRHPASAFDLFNVLYECLYEPSMHVVFQGTGEISVERLKTATLRLVAANPYLHTKFTIINDIPFWEELSKDLWERAFVIDSGIEPVPPDHMPLPLDVYSGPQIRVTLYQREGEDSNRICVTCHHGFCDARVILYLSRELFDLYHRLAREPDYIPEPVGLYDRTSRALLATYTEEELKHADANTQIFEDNWRFPQENTGRGIPNLAYLTLPETRMHAIKAYGKSHGASVHDILIAVFYLAMIRIRDNPQDYDSFRGILTSADMRRLLPATDIIYPMNYSIAFEIQLRIFEGAGLSDIIGNVTTELKYRKEGGLGPSCFTLFEDLHKNGISAVQTFFEGMNSKYESTGLKNPVLSNIGVIDLDWFNPQRKNDSHVLTLTDAWIIPCVSWPYCFLTVASTCNNRLTLIIGYEEGPYSKDTIEKFLKLMDVLLP</sequence>
<evidence type="ECO:0000313" key="2">
    <source>
        <dbReference type="Proteomes" id="UP000680656"/>
    </source>
</evidence>
<dbReference type="PANTHER" id="PTHR28037">
    <property type="entry name" value="ALCOHOL O-ACETYLTRANSFERASE 1-RELATED"/>
    <property type="match status" value="1"/>
</dbReference>
<dbReference type="GeneID" id="65097723"/>
<proteinExistence type="predicted"/>
<dbReference type="SUPFAM" id="SSF52777">
    <property type="entry name" value="CoA-dependent acyltransferases"/>
    <property type="match status" value="1"/>
</dbReference>
<reference evidence="1 2" key="1">
    <citation type="submission" date="2021-05" db="EMBL/GenBank/DDBJ databases">
        <title>A novel Methanospirillum isolate from a pyrite-forming mixed culture.</title>
        <authorList>
            <person name="Bunk B."/>
            <person name="Sproer C."/>
            <person name="Spring S."/>
            <person name="Pester M."/>
        </authorList>
    </citation>
    <scope>NUCLEOTIDE SEQUENCE [LARGE SCALE GENOMIC DNA]</scope>
    <source>
        <strain evidence="1 2">J.3.6.1-F.2.7.3</strain>
    </source>
</reference>
<dbReference type="Gene3D" id="3.30.559.10">
    <property type="entry name" value="Chloramphenicol acetyltransferase-like domain"/>
    <property type="match status" value="1"/>
</dbReference>
<dbReference type="EMBL" id="CP075546">
    <property type="protein sequence ID" value="QVV87871.1"/>
    <property type="molecule type" value="Genomic_DNA"/>
</dbReference>
<dbReference type="RefSeq" id="WP_214418690.1">
    <property type="nucleotide sequence ID" value="NZ_CP075546.1"/>
</dbReference>
<name>A0A8E7EIT4_9EURY</name>